<feature type="transmembrane region" description="Helical" evidence="7">
    <location>
        <begin position="268"/>
        <end position="295"/>
    </location>
</feature>
<dbReference type="Gene3D" id="1.20.1250.20">
    <property type="entry name" value="MFS general substrate transporter like domains"/>
    <property type="match status" value="1"/>
</dbReference>
<evidence type="ECO:0000313" key="9">
    <source>
        <dbReference type="EMBL" id="NMN98337.1"/>
    </source>
</evidence>
<feature type="transmembrane region" description="Helical" evidence="7">
    <location>
        <begin position="333"/>
        <end position="353"/>
    </location>
</feature>
<dbReference type="SUPFAM" id="SSF103473">
    <property type="entry name" value="MFS general substrate transporter"/>
    <property type="match status" value="1"/>
</dbReference>
<keyword evidence="10" id="KW-1185">Reference proteome</keyword>
<accession>A0A848KRX8</accession>
<feature type="transmembrane region" description="Helical" evidence="7">
    <location>
        <begin position="205"/>
        <end position="223"/>
    </location>
</feature>
<name>A0A848KRX8_9NOCA</name>
<feature type="region of interest" description="Disordered" evidence="6">
    <location>
        <begin position="503"/>
        <end position="526"/>
    </location>
</feature>
<feature type="compositionally biased region" description="Basic and acidic residues" evidence="6">
    <location>
        <begin position="516"/>
        <end position="526"/>
    </location>
</feature>
<keyword evidence="5 7" id="KW-0472">Membrane</keyword>
<feature type="compositionally biased region" description="Polar residues" evidence="6">
    <location>
        <begin position="503"/>
        <end position="512"/>
    </location>
</feature>
<organism evidence="9 10">
    <name type="scientific">Antrihabitans stalactiti</name>
    <dbReference type="NCBI Taxonomy" id="2584121"/>
    <lineage>
        <taxon>Bacteria</taxon>
        <taxon>Bacillati</taxon>
        <taxon>Actinomycetota</taxon>
        <taxon>Actinomycetes</taxon>
        <taxon>Mycobacteriales</taxon>
        <taxon>Nocardiaceae</taxon>
        <taxon>Antrihabitans</taxon>
    </lineage>
</organism>
<comment type="caution">
    <text evidence="9">The sequence shown here is derived from an EMBL/GenBank/DDBJ whole genome shotgun (WGS) entry which is preliminary data.</text>
</comment>
<feature type="transmembrane region" description="Helical" evidence="7">
    <location>
        <begin position="53"/>
        <end position="72"/>
    </location>
</feature>
<dbReference type="GO" id="GO:0005886">
    <property type="term" value="C:plasma membrane"/>
    <property type="evidence" value="ECO:0007669"/>
    <property type="project" value="UniProtKB-SubCell"/>
</dbReference>
<evidence type="ECO:0000256" key="3">
    <source>
        <dbReference type="ARBA" id="ARBA00022692"/>
    </source>
</evidence>
<dbReference type="RefSeq" id="WP_169592472.1">
    <property type="nucleotide sequence ID" value="NZ_VCQU01000010.1"/>
</dbReference>
<dbReference type="PROSITE" id="PS50850">
    <property type="entry name" value="MFS"/>
    <property type="match status" value="1"/>
</dbReference>
<dbReference type="InterPro" id="IPR020846">
    <property type="entry name" value="MFS_dom"/>
</dbReference>
<evidence type="ECO:0000313" key="10">
    <source>
        <dbReference type="Proteomes" id="UP000535543"/>
    </source>
</evidence>
<feature type="transmembrane region" description="Helical" evidence="7">
    <location>
        <begin position="365"/>
        <end position="390"/>
    </location>
</feature>
<keyword evidence="4 7" id="KW-1133">Transmembrane helix</keyword>
<dbReference type="PANTHER" id="PTHR42718">
    <property type="entry name" value="MAJOR FACILITATOR SUPERFAMILY MULTIDRUG TRANSPORTER MFSC"/>
    <property type="match status" value="1"/>
</dbReference>
<dbReference type="PANTHER" id="PTHR42718:SF9">
    <property type="entry name" value="MAJOR FACILITATOR SUPERFAMILY MULTIDRUG TRANSPORTER MFSC"/>
    <property type="match status" value="1"/>
</dbReference>
<dbReference type="Proteomes" id="UP000535543">
    <property type="component" value="Unassembled WGS sequence"/>
</dbReference>
<proteinExistence type="predicted"/>
<keyword evidence="3 7" id="KW-0812">Transmembrane</keyword>
<evidence type="ECO:0000256" key="4">
    <source>
        <dbReference type="ARBA" id="ARBA00022989"/>
    </source>
</evidence>
<feature type="transmembrane region" description="Helical" evidence="7">
    <location>
        <begin position="307"/>
        <end position="326"/>
    </location>
</feature>
<dbReference type="InterPro" id="IPR011701">
    <property type="entry name" value="MFS"/>
</dbReference>
<dbReference type="AlphaFoldDB" id="A0A848KRX8"/>
<feature type="transmembrane region" description="Helical" evidence="7">
    <location>
        <begin position="14"/>
        <end position="33"/>
    </location>
</feature>
<dbReference type="EMBL" id="VCQU01000010">
    <property type="protein sequence ID" value="NMN98337.1"/>
    <property type="molecule type" value="Genomic_DNA"/>
</dbReference>
<evidence type="ECO:0000256" key="2">
    <source>
        <dbReference type="ARBA" id="ARBA00022448"/>
    </source>
</evidence>
<reference evidence="9 10" key="2">
    <citation type="submission" date="2020-06" db="EMBL/GenBank/DDBJ databases">
        <title>Antribacter stalactiti gen. nov., sp. nov., a new member of the family Nacardiaceae isolated from a cave.</title>
        <authorList>
            <person name="Kim I.S."/>
        </authorList>
    </citation>
    <scope>NUCLEOTIDE SEQUENCE [LARGE SCALE GENOMIC DNA]</scope>
    <source>
        <strain evidence="9 10">YC2-7</strain>
    </source>
</reference>
<gene>
    <name evidence="9" type="ORF">FGL95_25150</name>
</gene>
<feature type="domain" description="Major facilitator superfamily (MFS) profile" evidence="8">
    <location>
        <begin position="18"/>
        <end position="502"/>
    </location>
</feature>
<feature type="transmembrane region" description="Helical" evidence="7">
    <location>
        <begin position="84"/>
        <end position="102"/>
    </location>
</feature>
<evidence type="ECO:0000259" key="8">
    <source>
        <dbReference type="PROSITE" id="PS50850"/>
    </source>
</evidence>
<dbReference type="Pfam" id="PF07690">
    <property type="entry name" value="MFS_1"/>
    <property type="match status" value="1"/>
</dbReference>
<feature type="transmembrane region" description="Helical" evidence="7">
    <location>
        <begin position="144"/>
        <end position="165"/>
    </location>
</feature>
<feature type="transmembrane region" description="Helical" evidence="7">
    <location>
        <begin position="478"/>
        <end position="498"/>
    </location>
</feature>
<sequence length="526" mass="53151">MESTRANRDGGERGLIVTVIAMCIGSMVTFLQITASVSSLGAVGRALHVAPATLVWVPSAYTLAVAALVLSAGTLGNLFGRRRLFRLGAVVLALGAMVIVVADSLSMVITGQLVAGVGGALILPNSLAIVAASSPDPHRRTELITLWAASSGIGLAVGPIVSGILLDHLAWNYAFIPAVVLGAVAFGFTFGGVPESKQPATQLDPAGLLLGTAAIAALVYGLIEGGGAGYSNERVVVAWAVSLAALVAFVVVELRVDTPMLDVRLFRSASFATISVVAAVALFGFTGLAVVQVLFYERAQQLDALGAGVRVVVMFGAYVVVGAVAGRLVRFTGFVLPLAGGLLMGAAAALGLLTQSATTDFGAVWFWFVLFGAGVGLVAAPSTAAAMVSVDVARTGMASGAVNAARQIGSVLGSSTLGAVLTSTLIGHLPSELTARGVAMPVREDVVSAVTSGRSLDGNLSENVSAAIGSAFTSGVHASLWIIAAAFGVGAVATVAFVRNRPHTATGQTSPAPRSEPLDEKSGVPR</sequence>
<protein>
    <submittedName>
        <fullName evidence="9">MFS transporter</fullName>
    </submittedName>
</protein>
<keyword evidence="2" id="KW-0813">Transport</keyword>
<dbReference type="GO" id="GO:0022857">
    <property type="term" value="F:transmembrane transporter activity"/>
    <property type="evidence" value="ECO:0007669"/>
    <property type="project" value="InterPro"/>
</dbReference>
<dbReference type="InterPro" id="IPR036259">
    <property type="entry name" value="MFS_trans_sf"/>
</dbReference>
<comment type="subcellular location">
    <subcellularLocation>
        <location evidence="1">Cell membrane</location>
        <topology evidence="1">Multi-pass membrane protein</topology>
    </subcellularLocation>
</comment>
<reference evidence="9 10" key="1">
    <citation type="submission" date="2019-05" db="EMBL/GenBank/DDBJ databases">
        <authorList>
            <person name="Lee S.D."/>
        </authorList>
    </citation>
    <scope>NUCLEOTIDE SEQUENCE [LARGE SCALE GENOMIC DNA]</scope>
    <source>
        <strain evidence="9 10">YC2-7</strain>
    </source>
</reference>
<dbReference type="CDD" id="cd17321">
    <property type="entry name" value="MFS_MMR_MDR_like"/>
    <property type="match status" value="1"/>
</dbReference>
<dbReference type="Gene3D" id="1.20.1720.10">
    <property type="entry name" value="Multidrug resistance protein D"/>
    <property type="match status" value="1"/>
</dbReference>
<evidence type="ECO:0000256" key="5">
    <source>
        <dbReference type="ARBA" id="ARBA00023136"/>
    </source>
</evidence>
<evidence type="ECO:0000256" key="7">
    <source>
        <dbReference type="SAM" id="Phobius"/>
    </source>
</evidence>
<feature type="transmembrane region" description="Helical" evidence="7">
    <location>
        <begin position="171"/>
        <end position="193"/>
    </location>
</feature>
<feature type="transmembrane region" description="Helical" evidence="7">
    <location>
        <begin position="235"/>
        <end position="256"/>
    </location>
</feature>
<evidence type="ECO:0000256" key="6">
    <source>
        <dbReference type="SAM" id="MobiDB-lite"/>
    </source>
</evidence>
<evidence type="ECO:0000256" key="1">
    <source>
        <dbReference type="ARBA" id="ARBA00004651"/>
    </source>
</evidence>